<comment type="caution">
    <text evidence="1">The sequence shown here is derived from an EMBL/GenBank/DDBJ whole genome shotgun (WGS) entry which is preliminary data.</text>
</comment>
<dbReference type="OrthoDB" id="3216000at2"/>
<evidence type="ECO:0000313" key="1">
    <source>
        <dbReference type="EMBL" id="KGN32970.1"/>
    </source>
</evidence>
<dbReference type="RefSeq" id="WP_035914959.1">
    <property type="nucleotide sequence ID" value="NZ_AVPJ01000005.1"/>
</dbReference>
<gene>
    <name evidence="1" type="ORF">N802_16475</name>
</gene>
<accession>A0A0A0J6K8</accession>
<evidence type="ECO:0008006" key="3">
    <source>
        <dbReference type="Google" id="ProtNLM"/>
    </source>
</evidence>
<dbReference type="STRING" id="1385520.N802_16475"/>
<sequence>MTDTVIIDAGPALNFSATNNERLLLSVLSPLTAPETVADEVARKGKSARFKAAPGVWKKLVQAKRLTVLSDDSTPDLEAASERIATMPLGDRKKDSRDLGETLVVIHAAVLADVGGHDVVILIDDQGGAELAAREIRRIERRRAAGHPTGTIRLVNTPLVLDTAIRRGLIASKQDLRKIYTELRACDDGLIDIGQTSLLSRPPWP</sequence>
<reference evidence="1 2" key="1">
    <citation type="submission" date="2013-08" db="EMBL/GenBank/DDBJ databases">
        <title>The genome sequence of Knoellia sinensis.</title>
        <authorList>
            <person name="Zhu W."/>
            <person name="Wang G."/>
        </authorList>
    </citation>
    <scope>NUCLEOTIDE SEQUENCE [LARGE SCALE GENOMIC DNA]</scope>
    <source>
        <strain evidence="1 2">KCTC 19936</strain>
    </source>
</reference>
<proteinExistence type="predicted"/>
<organism evidence="1 2">
    <name type="scientific">Knoellia sinensis KCTC 19936</name>
    <dbReference type="NCBI Taxonomy" id="1385520"/>
    <lineage>
        <taxon>Bacteria</taxon>
        <taxon>Bacillati</taxon>
        <taxon>Actinomycetota</taxon>
        <taxon>Actinomycetes</taxon>
        <taxon>Micrococcales</taxon>
        <taxon>Intrasporangiaceae</taxon>
        <taxon>Knoellia</taxon>
    </lineage>
</organism>
<evidence type="ECO:0000313" key="2">
    <source>
        <dbReference type="Proteomes" id="UP000030002"/>
    </source>
</evidence>
<dbReference type="eggNOG" id="ENOG5033FV7">
    <property type="taxonomic scope" value="Bacteria"/>
</dbReference>
<dbReference type="EMBL" id="AVPJ01000005">
    <property type="protein sequence ID" value="KGN32970.1"/>
    <property type="molecule type" value="Genomic_DNA"/>
</dbReference>
<keyword evidence="2" id="KW-1185">Reference proteome</keyword>
<protein>
    <recommendedName>
        <fullName evidence="3">PIN domain-containing protein</fullName>
    </recommendedName>
</protein>
<name>A0A0A0J6K8_9MICO</name>
<dbReference type="Proteomes" id="UP000030002">
    <property type="component" value="Unassembled WGS sequence"/>
</dbReference>
<dbReference type="AlphaFoldDB" id="A0A0A0J6K8"/>